<keyword evidence="2" id="KW-0677">Repeat</keyword>
<dbReference type="AlphaFoldDB" id="A0A556U7B6"/>
<comment type="caution">
    <text evidence="5">Lacks conserved residue(s) required for the propagation of feature annotation.</text>
</comment>
<dbReference type="CDD" id="cd00112">
    <property type="entry name" value="LDLa"/>
    <property type="match status" value="1"/>
</dbReference>
<feature type="disulfide bond" evidence="6">
    <location>
        <begin position="214"/>
        <end position="226"/>
    </location>
</feature>
<organism evidence="9 10">
    <name type="scientific">Bagarius yarrelli</name>
    <name type="common">Goonch</name>
    <name type="synonym">Bagrus yarrelli</name>
    <dbReference type="NCBI Taxonomy" id="175774"/>
    <lineage>
        <taxon>Eukaryota</taxon>
        <taxon>Metazoa</taxon>
        <taxon>Chordata</taxon>
        <taxon>Craniata</taxon>
        <taxon>Vertebrata</taxon>
        <taxon>Euteleostomi</taxon>
        <taxon>Actinopterygii</taxon>
        <taxon>Neopterygii</taxon>
        <taxon>Teleostei</taxon>
        <taxon>Ostariophysi</taxon>
        <taxon>Siluriformes</taxon>
        <taxon>Sisoridae</taxon>
        <taxon>Sisorinae</taxon>
        <taxon>Bagarius</taxon>
    </lineage>
</organism>
<dbReference type="SUPFAM" id="SSF57424">
    <property type="entry name" value="LDL receptor-like module"/>
    <property type="match status" value="1"/>
</dbReference>
<evidence type="ECO:0000256" key="3">
    <source>
        <dbReference type="ARBA" id="ARBA00022968"/>
    </source>
</evidence>
<proteinExistence type="predicted"/>
<dbReference type="PROSITE" id="PS50068">
    <property type="entry name" value="LDLRA_2"/>
    <property type="match status" value="1"/>
</dbReference>
<evidence type="ECO:0000256" key="5">
    <source>
        <dbReference type="PROSITE-ProRule" id="PRU00090"/>
    </source>
</evidence>
<evidence type="ECO:0000256" key="2">
    <source>
        <dbReference type="ARBA" id="ARBA00022737"/>
    </source>
</evidence>
<evidence type="ECO:0000256" key="4">
    <source>
        <dbReference type="ARBA" id="ARBA00023157"/>
    </source>
</evidence>
<feature type="disulfide bond" evidence="6">
    <location>
        <begin position="221"/>
        <end position="239"/>
    </location>
</feature>
<protein>
    <submittedName>
        <fullName evidence="9">Membrane frizzled-related protein</fullName>
    </submittedName>
</protein>
<sequence>MANSDMFIPDSDLYKNVFCNPVFEPDNEHDAISSEPINSPTAHINKDPAEGRVMSLNSLNGDNVHQSLVPNLTIPEYSSLMPHPEKEPLTYTKCGGVLIKSKGSITSPNHPGPYPPDSMCVWIIRISPPYLVQLYISSMAIEGPAPCLFDWLELREEDEHSTKVTRFCGNVAPATLNTNSSTVWVSFRSDSSIGGNGFLAQYQAIFPWQSKESCSTEEFMCDSGRCLLSWSVCDSLLNCQDQTDEANCSHTHKALYVAHSSRERPSHTTEFPELQPGDSRCLFCGSDLPPNLTSTGPVMSVVFVADEGVADIGFYASYQISSFTDSLSYNLTSFPNIWLSIADQTEAAYVLRQYTVLMELDCFKPLQQFVCALLVPQCSVQAGVLQPCRSVCLTAEQQCSGDLALFSLNWPLNCPLLPDSQDPKQCSMP</sequence>
<evidence type="ECO:0000259" key="7">
    <source>
        <dbReference type="PROSITE" id="PS01180"/>
    </source>
</evidence>
<accession>A0A556U7B6</accession>
<dbReference type="PANTHER" id="PTHR24251">
    <property type="entry name" value="OVOCHYMASE-RELATED"/>
    <property type="match status" value="1"/>
</dbReference>
<dbReference type="InterPro" id="IPR036790">
    <property type="entry name" value="Frizzled_dom_sf"/>
</dbReference>
<evidence type="ECO:0000259" key="8">
    <source>
        <dbReference type="PROSITE" id="PS50038"/>
    </source>
</evidence>
<feature type="disulfide bond" evidence="6">
    <location>
        <begin position="233"/>
        <end position="248"/>
    </location>
</feature>
<comment type="caution">
    <text evidence="9">The sequence shown here is derived from an EMBL/GenBank/DDBJ whole genome shotgun (WGS) entry which is preliminary data.</text>
</comment>
<dbReference type="PANTHER" id="PTHR24251:SF30">
    <property type="entry name" value="MEMBRANE FRIZZLED-RELATED PROTEIN"/>
    <property type="match status" value="1"/>
</dbReference>
<evidence type="ECO:0000256" key="1">
    <source>
        <dbReference type="ARBA" id="ARBA00004401"/>
    </source>
</evidence>
<dbReference type="Gene3D" id="2.60.120.290">
    <property type="entry name" value="Spermadhesin, CUB domain"/>
    <property type="match status" value="2"/>
</dbReference>
<dbReference type="InterPro" id="IPR023415">
    <property type="entry name" value="LDLR_class-A_CS"/>
</dbReference>
<dbReference type="InterPro" id="IPR020067">
    <property type="entry name" value="Frizzled_dom"/>
</dbReference>
<dbReference type="SUPFAM" id="SSF63501">
    <property type="entry name" value="Frizzled cysteine-rich domain"/>
    <property type="match status" value="1"/>
</dbReference>
<dbReference type="OrthoDB" id="9991628at2759"/>
<dbReference type="PROSITE" id="PS01209">
    <property type="entry name" value="LDLRA_1"/>
    <property type="match status" value="1"/>
</dbReference>
<keyword evidence="4 6" id="KW-1015">Disulfide bond</keyword>
<dbReference type="PROSITE" id="PS01180">
    <property type="entry name" value="CUB"/>
    <property type="match status" value="1"/>
</dbReference>
<evidence type="ECO:0000256" key="6">
    <source>
        <dbReference type="PROSITE-ProRule" id="PRU00124"/>
    </source>
</evidence>
<dbReference type="Gene3D" id="4.10.400.10">
    <property type="entry name" value="Low-density Lipoprotein Receptor"/>
    <property type="match status" value="1"/>
</dbReference>
<dbReference type="InterPro" id="IPR036055">
    <property type="entry name" value="LDL_receptor-like_sf"/>
</dbReference>
<dbReference type="CDD" id="cd00041">
    <property type="entry name" value="CUB"/>
    <property type="match status" value="1"/>
</dbReference>
<dbReference type="GO" id="GO:0005886">
    <property type="term" value="C:plasma membrane"/>
    <property type="evidence" value="ECO:0007669"/>
    <property type="project" value="UniProtKB-SubCell"/>
</dbReference>
<name>A0A556U7B6_BAGYA</name>
<dbReference type="Pfam" id="PF00431">
    <property type="entry name" value="CUB"/>
    <property type="match status" value="1"/>
</dbReference>
<feature type="domain" description="CUB" evidence="7">
    <location>
        <begin position="94"/>
        <end position="205"/>
    </location>
</feature>
<dbReference type="SMART" id="SM00063">
    <property type="entry name" value="FRI"/>
    <property type="match status" value="1"/>
</dbReference>
<dbReference type="PROSITE" id="PS50038">
    <property type="entry name" value="FZ"/>
    <property type="match status" value="1"/>
</dbReference>
<dbReference type="EMBL" id="VCAZ01000058">
    <property type="protein sequence ID" value="TSN57740.1"/>
    <property type="molecule type" value="Genomic_DNA"/>
</dbReference>
<keyword evidence="3" id="KW-0812">Transmembrane</keyword>
<dbReference type="InterPro" id="IPR002172">
    <property type="entry name" value="LDrepeatLR_classA_rpt"/>
</dbReference>
<comment type="subcellular location">
    <subcellularLocation>
        <location evidence="1">Cell membrane</location>
        <topology evidence="1">Single-pass type II membrane protein</topology>
    </subcellularLocation>
</comment>
<dbReference type="SMART" id="SM00192">
    <property type="entry name" value="LDLa"/>
    <property type="match status" value="1"/>
</dbReference>
<feature type="domain" description="FZ" evidence="8">
    <location>
        <begin position="310"/>
        <end position="429"/>
    </location>
</feature>
<dbReference type="CDD" id="cd07066">
    <property type="entry name" value="CRD_FZ"/>
    <property type="match status" value="1"/>
</dbReference>
<evidence type="ECO:0000313" key="9">
    <source>
        <dbReference type="EMBL" id="TSN57740.1"/>
    </source>
</evidence>
<dbReference type="Pfam" id="PF00057">
    <property type="entry name" value="Ldl_recept_a"/>
    <property type="match status" value="1"/>
</dbReference>
<dbReference type="InterPro" id="IPR000859">
    <property type="entry name" value="CUB_dom"/>
</dbReference>
<reference evidence="9 10" key="1">
    <citation type="journal article" date="2019" name="Genome Biol. Evol.">
        <title>Whole-Genome Sequencing of the Giant Devil Catfish, Bagarius yarrelli.</title>
        <authorList>
            <person name="Jiang W."/>
            <person name="Lv Y."/>
            <person name="Cheng L."/>
            <person name="Yang K."/>
            <person name="Chao B."/>
            <person name="Wang X."/>
            <person name="Li Y."/>
            <person name="Pan X."/>
            <person name="You X."/>
            <person name="Zhang Y."/>
            <person name="Yang J."/>
            <person name="Li J."/>
            <person name="Zhang X."/>
            <person name="Liu S."/>
            <person name="Sun C."/>
            <person name="Yang J."/>
            <person name="Shi Q."/>
        </authorList>
    </citation>
    <scope>NUCLEOTIDE SEQUENCE [LARGE SCALE GENOMIC DNA]</scope>
    <source>
        <strain evidence="9">JWS20170419001</strain>
        <tissue evidence="9">Muscle</tissue>
    </source>
</reference>
<dbReference type="FunFam" id="2.60.120.290:FF:000013">
    <property type="entry name" value="Membrane frizzled-related protein"/>
    <property type="match status" value="1"/>
</dbReference>
<keyword evidence="10" id="KW-1185">Reference proteome</keyword>
<dbReference type="SMART" id="SM00042">
    <property type="entry name" value="CUB"/>
    <property type="match status" value="1"/>
</dbReference>
<dbReference type="SUPFAM" id="SSF49854">
    <property type="entry name" value="Spermadhesin, CUB domain"/>
    <property type="match status" value="2"/>
</dbReference>
<dbReference type="Gene3D" id="1.10.2000.10">
    <property type="entry name" value="Frizzled cysteine-rich domain"/>
    <property type="match status" value="1"/>
</dbReference>
<gene>
    <name evidence="9" type="ORF">Baya_9070</name>
</gene>
<keyword evidence="3" id="KW-0735">Signal-anchor</keyword>
<dbReference type="Proteomes" id="UP000319801">
    <property type="component" value="Unassembled WGS sequence"/>
</dbReference>
<dbReference type="InterPro" id="IPR035914">
    <property type="entry name" value="Sperma_CUB_dom_sf"/>
</dbReference>
<evidence type="ECO:0000313" key="10">
    <source>
        <dbReference type="Proteomes" id="UP000319801"/>
    </source>
</evidence>
<dbReference type="Pfam" id="PF01392">
    <property type="entry name" value="Fz"/>
    <property type="match status" value="1"/>
</dbReference>